<dbReference type="PANTHER" id="PTHR30344:SF1">
    <property type="entry name" value="6-PHOSPHOGLUCONOLACTONASE"/>
    <property type="match status" value="1"/>
</dbReference>
<dbReference type="InterPro" id="IPR015943">
    <property type="entry name" value="WD40/YVTN_repeat-like_dom_sf"/>
</dbReference>
<dbReference type="eggNOG" id="COG2706">
    <property type="taxonomic scope" value="Bacteria"/>
</dbReference>
<dbReference type="Gene3D" id="2.130.10.10">
    <property type="entry name" value="YVTN repeat-like/Quinoprotein amine dehydrogenase"/>
    <property type="match status" value="1"/>
</dbReference>
<dbReference type="InterPro" id="IPR011048">
    <property type="entry name" value="Haem_d1_sf"/>
</dbReference>
<proteinExistence type="inferred from homology"/>
<dbReference type="PANTHER" id="PTHR30344">
    <property type="entry name" value="6-PHOSPHOGLUCONOLACTONASE-RELATED"/>
    <property type="match status" value="1"/>
</dbReference>
<comment type="similarity">
    <text evidence="1">Belongs to the cycloisomerase 2 family.</text>
</comment>
<dbReference type="KEGG" id="ppm:PPSC2_10670"/>
<dbReference type="Pfam" id="PF10282">
    <property type="entry name" value="Lactonase"/>
    <property type="match status" value="1"/>
</dbReference>
<sequence length="363" mass="39486">MTAQQKLLVFAGSYAELEGNGVYSYTFNEQTGALTLQDEFSGLKNPTFLNVDVKNRKLYSIGETTSAAGAKVGEASAFEIDPVKGTFTLLNRAENVGSTTCHIQRDPSDRYLIVVSYHGGMVGLISLTEDGRIGELLDVKQHEGKGAHPERQDRPHPHSSFFSPDGRFLFVQDLGLDLIRIYTIDDSKGQLVLHGETKTHAGAGPRHLTFHPNGKFAFVINEVDSSITSFAYDAEAGKLTELESVPTLPSDFTGENTTAEIAISQDGAYLYGSNRGHDSIVVYAVDGATGKLSLVEHVSAEGEHPRHFALTPNGDYMLVANRDTNNIVTFKVDKASGRLTYTGQQVTVSKPVCVQPFYFSVSK</sequence>
<organism evidence="2 3">
    <name type="scientific">Paenibacillus polymyxa (strain SC2)</name>
    <name type="common">Bacillus polymyxa</name>
    <dbReference type="NCBI Taxonomy" id="886882"/>
    <lineage>
        <taxon>Bacteria</taxon>
        <taxon>Bacillati</taxon>
        <taxon>Bacillota</taxon>
        <taxon>Bacilli</taxon>
        <taxon>Bacillales</taxon>
        <taxon>Paenibacillaceae</taxon>
        <taxon>Paenibacillus</taxon>
    </lineage>
</organism>
<dbReference type="FunFam" id="2.130.10.10:FF:000306">
    <property type="entry name" value="3-carboxymuconate cyclase"/>
    <property type="match status" value="1"/>
</dbReference>
<evidence type="ECO:0000256" key="1">
    <source>
        <dbReference type="ARBA" id="ARBA00005564"/>
    </source>
</evidence>
<name>E3EJ60_PAEPS</name>
<evidence type="ECO:0000313" key="2">
    <source>
        <dbReference type="EMBL" id="ADO56241.1"/>
    </source>
</evidence>
<dbReference type="SUPFAM" id="SSF51004">
    <property type="entry name" value="C-terminal (heme d1) domain of cytochrome cd1-nitrite reductase"/>
    <property type="match status" value="1"/>
</dbReference>
<dbReference type="Proteomes" id="UP000006868">
    <property type="component" value="Chromosome"/>
</dbReference>
<reference evidence="2 3" key="1">
    <citation type="journal article" date="2011" name="J. Bacteriol.">
        <title>Complete genome sequence of Paenibacillus polymyxa SC2, a strain of plant growth-promoting Rhizobacterium with broad-spectrum antimicrobial activity.</title>
        <authorList>
            <person name="Ma M."/>
            <person name="Wang C."/>
            <person name="Ding Y."/>
            <person name="Li L."/>
            <person name="Shen D."/>
            <person name="Jiang X."/>
            <person name="Guan D."/>
            <person name="Cao F."/>
            <person name="Chen H."/>
            <person name="Feng R."/>
            <person name="Wang X."/>
            <person name="Ge Y."/>
            <person name="Yao L."/>
            <person name="Bing X."/>
            <person name="Yang X."/>
            <person name="Li J."/>
            <person name="Du B."/>
        </authorList>
    </citation>
    <scope>NUCLEOTIDE SEQUENCE [LARGE SCALE GENOMIC DNA]</scope>
    <source>
        <strain evidence="2 3">SC2</strain>
    </source>
</reference>
<gene>
    <name evidence="2" type="primary">ykgB3</name>
    <name evidence="2" type="ORF">PPSC2_10670</name>
</gene>
<dbReference type="OrthoDB" id="9790815at2"/>
<dbReference type="GO" id="GO:0005829">
    <property type="term" value="C:cytosol"/>
    <property type="evidence" value="ECO:0007669"/>
    <property type="project" value="TreeGrafter"/>
</dbReference>
<dbReference type="AlphaFoldDB" id="E3EJ60"/>
<dbReference type="EMBL" id="CP002213">
    <property type="protein sequence ID" value="ADO56241.1"/>
    <property type="molecule type" value="Genomic_DNA"/>
</dbReference>
<dbReference type="HOGENOM" id="CLU_038716_5_1_9"/>
<dbReference type="InterPro" id="IPR019405">
    <property type="entry name" value="Lactonase_7-beta_prop"/>
</dbReference>
<dbReference type="PATRIC" id="fig|886882.15.peg.2257"/>
<dbReference type="STRING" id="1406.LK13_23065"/>
<protein>
    <submittedName>
        <fullName evidence="2">3-carboxymuconate cyclase</fullName>
    </submittedName>
</protein>
<dbReference type="InterPro" id="IPR050282">
    <property type="entry name" value="Cycloisomerase_2"/>
</dbReference>
<evidence type="ECO:0000313" key="3">
    <source>
        <dbReference type="Proteomes" id="UP000006868"/>
    </source>
</evidence>
<dbReference type="RefSeq" id="WP_013370847.1">
    <property type="nucleotide sequence ID" value="NC_014622.2"/>
</dbReference>
<accession>E3EJ60</accession>
<dbReference type="GO" id="GO:0017057">
    <property type="term" value="F:6-phosphogluconolactonase activity"/>
    <property type="evidence" value="ECO:0007669"/>
    <property type="project" value="TreeGrafter"/>
</dbReference>